<reference evidence="2 3" key="1">
    <citation type="submission" date="2024-01" db="EMBL/GenBank/DDBJ databases">
        <title>Complete genome of Cladobotryum mycophilum ATHUM6906.</title>
        <authorList>
            <person name="Christinaki A.C."/>
            <person name="Myridakis A.I."/>
            <person name="Kouvelis V.N."/>
        </authorList>
    </citation>
    <scope>NUCLEOTIDE SEQUENCE [LARGE SCALE GENOMIC DNA]</scope>
    <source>
        <strain evidence="2 3">ATHUM6906</strain>
    </source>
</reference>
<comment type="caution">
    <text evidence="2">The sequence shown here is derived from an EMBL/GenBank/DDBJ whole genome shotgun (WGS) entry which is preliminary data.</text>
</comment>
<evidence type="ECO:0000256" key="1">
    <source>
        <dbReference type="SAM" id="MobiDB-lite"/>
    </source>
</evidence>
<dbReference type="EMBL" id="JAVFKD010000015">
    <property type="protein sequence ID" value="KAK5988561.1"/>
    <property type="molecule type" value="Genomic_DNA"/>
</dbReference>
<feature type="region of interest" description="Disordered" evidence="1">
    <location>
        <begin position="1"/>
        <end position="80"/>
    </location>
</feature>
<accession>A0ABR0S9P5</accession>
<evidence type="ECO:0000313" key="3">
    <source>
        <dbReference type="Proteomes" id="UP001338125"/>
    </source>
</evidence>
<name>A0ABR0S9P5_9HYPO</name>
<organism evidence="2 3">
    <name type="scientific">Cladobotryum mycophilum</name>
    <dbReference type="NCBI Taxonomy" id="491253"/>
    <lineage>
        <taxon>Eukaryota</taxon>
        <taxon>Fungi</taxon>
        <taxon>Dikarya</taxon>
        <taxon>Ascomycota</taxon>
        <taxon>Pezizomycotina</taxon>
        <taxon>Sordariomycetes</taxon>
        <taxon>Hypocreomycetidae</taxon>
        <taxon>Hypocreales</taxon>
        <taxon>Hypocreaceae</taxon>
        <taxon>Cladobotryum</taxon>
    </lineage>
</organism>
<evidence type="ECO:0000313" key="2">
    <source>
        <dbReference type="EMBL" id="KAK5988561.1"/>
    </source>
</evidence>
<keyword evidence="3" id="KW-1185">Reference proteome</keyword>
<proteinExistence type="predicted"/>
<feature type="compositionally biased region" description="Basic and acidic residues" evidence="1">
    <location>
        <begin position="41"/>
        <end position="57"/>
    </location>
</feature>
<dbReference type="Proteomes" id="UP001338125">
    <property type="component" value="Unassembled WGS sequence"/>
</dbReference>
<feature type="compositionally biased region" description="Polar residues" evidence="1">
    <location>
        <begin position="64"/>
        <end position="80"/>
    </location>
</feature>
<sequence>MESHSMVKAAGVVKPSQRHVSTPRTKAAEPTKVSSSSPKRSALEKKLDKGRRLDNIRRGLLKQGLNTTSTNKMSVTTQAA</sequence>
<gene>
    <name evidence="2" type="ORF">PT974_10045</name>
</gene>
<protein>
    <submittedName>
        <fullName evidence="2">Uncharacterized protein</fullName>
    </submittedName>
</protein>